<feature type="region of interest" description="Disordered" evidence="4">
    <location>
        <begin position="1"/>
        <end position="21"/>
    </location>
</feature>
<dbReference type="PANTHER" id="PTHR43537:SF5">
    <property type="entry name" value="UXU OPERON TRANSCRIPTIONAL REGULATOR"/>
    <property type="match status" value="1"/>
</dbReference>
<keyword evidence="2" id="KW-0238">DNA-binding</keyword>
<organism evidence="6 7">
    <name type="scientific">Arthrobacter horti</name>
    <dbReference type="NCBI Taxonomy" id="3068273"/>
    <lineage>
        <taxon>Bacteria</taxon>
        <taxon>Bacillati</taxon>
        <taxon>Actinomycetota</taxon>
        <taxon>Actinomycetes</taxon>
        <taxon>Micrococcales</taxon>
        <taxon>Micrococcaceae</taxon>
        <taxon>Arthrobacter</taxon>
    </lineage>
</organism>
<evidence type="ECO:0000256" key="1">
    <source>
        <dbReference type="ARBA" id="ARBA00023015"/>
    </source>
</evidence>
<evidence type="ECO:0000313" key="6">
    <source>
        <dbReference type="EMBL" id="MDP5227384.1"/>
    </source>
</evidence>
<evidence type="ECO:0000259" key="5">
    <source>
        <dbReference type="PROSITE" id="PS50949"/>
    </source>
</evidence>
<accession>A0ABT9IP74</accession>
<dbReference type="SUPFAM" id="SSF46785">
    <property type="entry name" value="Winged helix' DNA-binding domain"/>
    <property type="match status" value="1"/>
</dbReference>
<dbReference type="InterPro" id="IPR036390">
    <property type="entry name" value="WH_DNA-bd_sf"/>
</dbReference>
<dbReference type="Gene3D" id="1.20.120.530">
    <property type="entry name" value="GntR ligand-binding domain-like"/>
    <property type="match status" value="1"/>
</dbReference>
<dbReference type="PRINTS" id="PR00035">
    <property type="entry name" value="HTHGNTR"/>
</dbReference>
<reference evidence="6 7" key="1">
    <citation type="submission" date="2023-08" db="EMBL/GenBank/DDBJ databases">
        <title>Arthrobacter horti sp. nov., isolated from forest soil.</title>
        <authorList>
            <person name="Park M."/>
        </authorList>
    </citation>
    <scope>NUCLEOTIDE SEQUENCE [LARGE SCALE GENOMIC DNA]</scope>
    <source>
        <strain evidence="6 7">YJM1</strain>
    </source>
</reference>
<name>A0ABT9IP74_9MICC</name>
<proteinExistence type="predicted"/>
<dbReference type="Gene3D" id="1.10.10.10">
    <property type="entry name" value="Winged helix-like DNA-binding domain superfamily/Winged helix DNA-binding domain"/>
    <property type="match status" value="1"/>
</dbReference>
<dbReference type="SUPFAM" id="SSF48008">
    <property type="entry name" value="GntR ligand-binding domain-like"/>
    <property type="match status" value="1"/>
</dbReference>
<protein>
    <submittedName>
        <fullName evidence="6">FadR/GntR family transcriptional regulator</fullName>
    </submittedName>
</protein>
<dbReference type="InterPro" id="IPR008920">
    <property type="entry name" value="TF_FadR/GntR_C"/>
</dbReference>
<evidence type="ECO:0000256" key="3">
    <source>
        <dbReference type="ARBA" id="ARBA00023163"/>
    </source>
</evidence>
<keyword evidence="7" id="KW-1185">Reference proteome</keyword>
<dbReference type="PROSITE" id="PS50949">
    <property type="entry name" value="HTH_GNTR"/>
    <property type="match status" value="1"/>
</dbReference>
<dbReference type="SMART" id="SM00895">
    <property type="entry name" value="FCD"/>
    <property type="match status" value="1"/>
</dbReference>
<comment type="caution">
    <text evidence="6">The sequence shown here is derived from an EMBL/GenBank/DDBJ whole genome shotgun (WGS) entry which is preliminary data.</text>
</comment>
<dbReference type="InterPro" id="IPR000524">
    <property type="entry name" value="Tscrpt_reg_HTH_GntR"/>
</dbReference>
<keyword evidence="3" id="KW-0804">Transcription</keyword>
<dbReference type="Proteomes" id="UP001232725">
    <property type="component" value="Unassembled WGS sequence"/>
</dbReference>
<evidence type="ECO:0000256" key="4">
    <source>
        <dbReference type="SAM" id="MobiDB-lite"/>
    </source>
</evidence>
<dbReference type="SMART" id="SM00345">
    <property type="entry name" value="HTH_GNTR"/>
    <property type="match status" value="1"/>
</dbReference>
<dbReference type="InterPro" id="IPR036388">
    <property type="entry name" value="WH-like_DNA-bd_sf"/>
</dbReference>
<dbReference type="RefSeq" id="WP_305996432.1">
    <property type="nucleotide sequence ID" value="NZ_JAVALS010000005.1"/>
</dbReference>
<evidence type="ECO:0000313" key="7">
    <source>
        <dbReference type="Proteomes" id="UP001232725"/>
    </source>
</evidence>
<dbReference type="CDD" id="cd07377">
    <property type="entry name" value="WHTH_GntR"/>
    <property type="match status" value="1"/>
</dbReference>
<sequence>MNLSDSTTAGQSGRLRPQARPLARVSAQEAVLAQLRGDIEGGRIAVGSKLPSEAALAGTYGVSRSVIREALRSCAALGLTETRTGKGTFVIADRVSSDLVLGRYSARDLTEARPHIEVPAAALAAERHSAEDLDLLRSILTDMLAEDDVEAWVALDSAFHLQVARASRNKVFESVVSDLREALVKQSSTLNLVADREGTSNREHREILEAIESGSPERAARAMADHLAAVSAALSSLENR</sequence>
<dbReference type="Pfam" id="PF00392">
    <property type="entry name" value="GntR"/>
    <property type="match status" value="1"/>
</dbReference>
<feature type="compositionally biased region" description="Polar residues" evidence="4">
    <location>
        <begin position="1"/>
        <end position="11"/>
    </location>
</feature>
<evidence type="ECO:0000256" key="2">
    <source>
        <dbReference type="ARBA" id="ARBA00023125"/>
    </source>
</evidence>
<dbReference type="Pfam" id="PF07729">
    <property type="entry name" value="FCD"/>
    <property type="match status" value="1"/>
</dbReference>
<dbReference type="PANTHER" id="PTHR43537">
    <property type="entry name" value="TRANSCRIPTIONAL REGULATOR, GNTR FAMILY"/>
    <property type="match status" value="1"/>
</dbReference>
<dbReference type="InterPro" id="IPR011711">
    <property type="entry name" value="GntR_C"/>
</dbReference>
<keyword evidence="1" id="KW-0805">Transcription regulation</keyword>
<feature type="domain" description="HTH gntR-type" evidence="5">
    <location>
        <begin position="25"/>
        <end position="93"/>
    </location>
</feature>
<gene>
    <name evidence="6" type="ORF">Q9R02_09495</name>
</gene>
<dbReference type="EMBL" id="JAVALS010000005">
    <property type="protein sequence ID" value="MDP5227384.1"/>
    <property type="molecule type" value="Genomic_DNA"/>
</dbReference>